<evidence type="ECO:0000313" key="5">
    <source>
        <dbReference type="Proteomes" id="UP000587415"/>
    </source>
</evidence>
<evidence type="ECO:0000313" key="4">
    <source>
        <dbReference type="EMBL" id="NJC40013.1"/>
    </source>
</evidence>
<dbReference type="Gene3D" id="2.40.160.20">
    <property type="match status" value="1"/>
</dbReference>
<sequence>MRNVLLATAALTLIAAPAMAQDPASRVTGSIGYTQLDGDDGDLGAVTGRVGYDFTRNLGIEGEASVGVKDQDVTFGGVNTTLEHEYDAAVYGVAKLPLSENLELFGRVGYGTTEVKASTAGFAATEDGESVNYGVGANYFIDGRNGIRADWTRRDFQEDNGGELDTYGLSFVRRF</sequence>
<dbReference type="Pfam" id="PF13505">
    <property type="entry name" value="OMP_b-brl"/>
    <property type="match status" value="1"/>
</dbReference>
<dbReference type="RefSeq" id="WP_168044933.1">
    <property type="nucleotide sequence ID" value="NZ_JAATJM010000001.1"/>
</dbReference>
<name>A0A7X6BLJ8_9CAUL</name>
<evidence type="ECO:0000256" key="1">
    <source>
        <dbReference type="ARBA" id="ARBA00022729"/>
    </source>
</evidence>
<organism evidence="4 5">
    <name type="scientific">Brevundimonas alba</name>
    <dbReference type="NCBI Taxonomy" id="74314"/>
    <lineage>
        <taxon>Bacteria</taxon>
        <taxon>Pseudomonadati</taxon>
        <taxon>Pseudomonadota</taxon>
        <taxon>Alphaproteobacteria</taxon>
        <taxon>Caulobacterales</taxon>
        <taxon>Caulobacteraceae</taxon>
        <taxon>Brevundimonas</taxon>
    </lineage>
</organism>
<dbReference type="SUPFAM" id="SSF56925">
    <property type="entry name" value="OMPA-like"/>
    <property type="match status" value="1"/>
</dbReference>
<evidence type="ECO:0000259" key="3">
    <source>
        <dbReference type="Pfam" id="PF13505"/>
    </source>
</evidence>
<dbReference type="InterPro" id="IPR011250">
    <property type="entry name" value="OMP/PagP_B-barrel"/>
</dbReference>
<dbReference type="InterPro" id="IPR027385">
    <property type="entry name" value="Beta-barrel_OMP"/>
</dbReference>
<dbReference type="Proteomes" id="UP000587415">
    <property type="component" value="Unassembled WGS sequence"/>
</dbReference>
<feature type="chain" id="PRO_5030693350" description="Outer membrane protein beta-barrel domain-containing protein" evidence="2">
    <location>
        <begin position="21"/>
        <end position="175"/>
    </location>
</feature>
<dbReference type="EMBL" id="JAATJM010000001">
    <property type="protein sequence ID" value="NJC40013.1"/>
    <property type="molecule type" value="Genomic_DNA"/>
</dbReference>
<keyword evidence="1 2" id="KW-0732">Signal</keyword>
<evidence type="ECO:0000256" key="2">
    <source>
        <dbReference type="SAM" id="SignalP"/>
    </source>
</evidence>
<feature type="signal peptide" evidence="2">
    <location>
        <begin position="1"/>
        <end position="20"/>
    </location>
</feature>
<keyword evidence="5" id="KW-1185">Reference proteome</keyword>
<proteinExistence type="predicted"/>
<dbReference type="AlphaFoldDB" id="A0A7X6BLJ8"/>
<comment type="caution">
    <text evidence="4">The sequence shown here is derived from an EMBL/GenBank/DDBJ whole genome shotgun (WGS) entry which is preliminary data.</text>
</comment>
<protein>
    <recommendedName>
        <fullName evidence="3">Outer membrane protein beta-barrel domain-containing protein</fullName>
    </recommendedName>
</protein>
<gene>
    <name evidence="4" type="ORF">GGQ87_000271</name>
</gene>
<accession>A0A7X6BLJ8</accession>
<reference evidence="4 5" key="1">
    <citation type="submission" date="2020-03" db="EMBL/GenBank/DDBJ databases">
        <title>Genomic Encyclopedia of Type Strains, Phase IV (KMG-IV): sequencing the most valuable type-strain genomes for metagenomic binning, comparative biology and taxonomic classification.</title>
        <authorList>
            <person name="Goeker M."/>
        </authorList>
    </citation>
    <scope>NUCLEOTIDE SEQUENCE [LARGE SCALE GENOMIC DNA]</scope>
    <source>
        <strain evidence="4 5">DSM 4736</strain>
    </source>
</reference>
<feature type="domain" description="Outer membrane protein beta-barrel" evidence="3">
    <location>
        <begin position="7"/>
        <end position="175"/>
    </location>
</feature>